<feature type="binding site" evidence="7">
    <location>
        <position position="191"/>
    </location>
    <ligand>
        <name>L-glutamate</name>
        <dbReference type="ChEBI" id="CHEBI:29985"/>
    </ligand>
</feature>
<keyword evidence="4" id="KW-0862">Zinc</keyword>
<dbReference type="InterPro" id="IPR014729">
    <property type="entry name" value="Rossmann-like_a/b/a_fold"/>
</dbReference>
<keyword evidence="2" id="KW-0479">Metal-binding</keyword>
<comment type="caution">
    <text evidence="10">The sequence shown here is derived from an EMBL/GenBank/DDBJ whole genome shotgun (WGS) entry which is preliminary data.</text>
</comment>
<name>A0A4R5TV50_9GAMM</name>
<evidence type="ECO:0000256" key="4">
    <source>
        <dbReference type="ARBA" id="ARBA00022833"/>
    </source>
</evidence>
<dbReference type="SUPFAM" id="SSF52374">
    <property type="entry name" value="Nucleotidylyl transferase"/>
    <property type="match status" value="1"/>
</dbReference>
<dbReference type="GO" id="GO:0005524">
    <property type="term" value="F:ATP binding"/>
    <property type="evidence" value="ECO:0007669"/>
    <property type="project" value="UniProtKB-KW"/>
</dbReference>
<feature type="short sequence motif" description="'HIGH' region" evidence="7">
    <location>
        <begin position="14"/>
        <end position="24"/>
    </location>
</feature>
<dbReference type="OrthoDB" id="9807503at2"/>
<dbReference type="GO" id="GO:0006424">
    <property type="term" value="P:glutamyl-tRNA aminoacylation"/>
    <property type="evidence" value="ECO:0007669"/>
    <property type="project" value="InterPro"/>
</dbReference>
<dbReference type="InterPro" id="IPR049940">
    <property type="entry name" value="GluQ/Sye"/>
</dbReference>
<feature type="short sequence motif" description="'KMSKS' region" evidence="7">
    <location>
        <begin position="229"/>
        <end position="233"/>
    </location>
</feature>
<evidence type="ECO:0000256" key="3">
    <source>
        <dbReference type="ARBA" id="ARBA00022741"/>
    </source>
</evidence>
<dbReference type="InterPro" id="IPR000924">
    <property type="entry name" value="Glu/Gln-tRNA-synth"/>
</dbReference>
<dbReference type="Gene3D" id="3.40.50.620">
    <property type="entry name" value="HUPs"/>
    <property type="match status" value="1"/>
</dbReference>
<feature type="binding site" evidence="7">
    <location>
        <position position="47"/>
    </location>
    <ligand>
        <name>L-glutamate</name>
        <dbReference type="ChEBI" id="CHEBI:29985"/>
    </ligand>
</feature>
<keyword evidence="11" id="KW-1185">Reference proteome</keyword>
<dbReference type="Pfam" id="PF00749">
    <property type="entry name" value="tRNA-synt_1c"/>
    <property type="match status" value="1"/>
</dbReference>
<evidence type="ECO:0000256" key="5">
    <source>
        <dbReference type="ARBA" id="ARBA00022840"/>
    </source>
</evidence>
<keyword evidence="8" id="KW-0648">Protein biosynthesis</keyword>
<proteinExistence type="inferred from homology"/>
<evidence type="ECO:0000256" key="1">
    <source>
        <dbReference type="ARBA" id="ARBA00022598"/>
    </source>
</evidence>
<dbReference type="PANTHER" id="PTHR43311">
    <property type="entry name" value="GLUTAMATE--TRNA LIGASE"/>
    <property type="match status" value="1"/>
</dbReference>
<feature type="binding site" evidence="7">
    <location>
        <begin position="11"/>
        <end position="15"/>
    </location>
    <ligand>
        <name>L-glutamate</name>
        <dbReference type="ChEBI" id="CHEBI:29985"/>
    </ligand>
</feature>
<feature type="binding site" evidence="7">
    <location>
        <position position="173"/>
    </location>
    <ligand>
        <name>L-glutamate</name>
        <dbReference type="ChEBI" id="CHEBI:29985"/>
    </ligand>
</feature>
<dbReference type="GO" id="GO:0008270">
    <property type="term" value="F:zinc ion binding"/>
    <property type="evidence" value="ECO:0007669"/>
    <property type="project" value="InterPro"/>
</dbReference>
<dbReference type="InterPro" id="IPR022380">
    <property type="entry name" value="Glu-Q_tRNA(Asp)_Synthase"/>
</dbReference>
<dbReference type="PANTHER" id="PTHR43311:SF1">
    <property type="entry name" value="GLUTAMYL-Q TRNA(ASP) SYNTHETASE"/>
    <property type="match status" value="1"/>
</dbReference>
<feature type="domain" description="Glutamyl/glutaminyl-tRNA synthetase class Ib catalytic" evidence="9">
    <location>
        <begin position="9"/>
        <end position="232"/>
    </location>
</feature>
<evidence type="ECO:0000313" key="11">
    <source>
        <dbReference type="Proteomes" id="UP000294796"/>
    </source>
</evidence>
<dbReference type="GO" id="GO:0005829">
    <property type="term" value="C:cytosol"/>
    <property type="evidence" value="ECO:0007669"/>
    <property type="project" value="TreeGrafter"/>
</dbReference>
<evidence type="ECO:0000259" key="9">
    <source>
        <dbReference type="Pfam" id="PF00749"/>
    </source>
</evidence>
<evidence type="ECO:0000256" key="2">
    <source>
        <dbReference type="ARBA" id="ARBA00022723"/>
    </source>
</evidence>
<gene>
    <name evidence="7" type="primary">gluQ</name>
    <name evidence="10" type="ORF">E2F46_07150</name>
</gene>
<evidence type="ECO:0000313" key="10">
    <source>
        <dbReference type="EMBL" id="TDK24948.1"/>
    </source>
</evidence>
<comment type="caution">
    <text evidence="7">Lacks conserved residue(s) required for the propagation of feature annotation.</text>
</comment>
<dbReference type="AlphaFoldDB" id="A0A4R5TV50"/>
<dbReference type="EMBL" id="SMTF01000004">
    <property type="protein sequence ID" value="TDK24948.1"/>
    <property type="molecule type" value="Genomic_DNA"/>
</dbReference>
<dbReference type="EC" id="6.1.1.-" evidence="7"/>
<comment type="function">
    <text evidence="7">Catalyzes the tRNA-independent activation of glutamate in presence of ATP and the subsequent transfer of glutamate onto a tRNA(Asp). Glutamate is transferred on the 2-amino-5-(4,5-dihydroxy-2-cyclopenten-1-yl) moiety of the queuosine in the wobble position of the QUC anticodon.</text>
</comment>
<sequence>MTAPPAPYRGRFAPSPTGPLHFGSLVAALGSWLFARSAGGEWRVRIEDIDPPREVAGATQAQLRTLAAFGLHPDGQVLHQRDRNDAYAAALRTLLASGDAFECHCSRSDLAASHGIHRRCVATHPRPDPAIRLRVPDGTRIAFDDALRGHFEQDVAAEVGDFVLRRADGLWAYQLAVVADDAAQGITDVVRGADLLDSTPRQILLQRQLGLPTPRYAHLPVVVDEEGRKLSKSLSALPLDDDAPLPALRAAWSALGQAGTSRLDDARDADAFLAHAIDGFDPSRIPRGGTRILAASHNAPATGHV</sequence>
<keyword evidence="1 7" id="KW-0436">Ligase</keyword>
<accession>A0A4R5TV50</accession>
<evidence type="ECO:0000256" key="6">
    <source>
        <dbReference type="ARBA" id="ARBA00023146"/>
    </source>
</evidence>
<keyword evidence="3 7" id="KW-0547">Nucleotide-binding</keyword>
<keyword evidence="5 7" id="KW-0067">ATP-binding</keyword>
<dbReference type="NCBIfam" id="NF004314">
    <property type="entry name" value="PRK05710.1-3"/>
    <property type="match status" value="1"/>
</dbReference>
<comment type="similarity">
    <text evidence="7">Belongs to the class-I aminoacyl-tRNA synthetase family. GluQ subfamily.</text>
</comment>
<organism evidence="10 11">
    <name type="scientific">Luteimonas aestuarii</name>
    <dbReference type="NCBI Taxonomy" id="453837"/>
    <lineage>
        <taxon>Bacteria</taxon>
        <taxon>Pseudomonadati</taxon>
        <taxon>Pseudomonadota</taxon>
        <taxon>Gammaproteobacteria</taxon>
        <taxon>Lysobacterales</taxon>
        <taxon>Lysobacteraceae</taxon>
        <taxon>Luteimonas</taxon>
    </lineage>
</organism>
<dbReference type="RefSeq" id="WP_133321400.1">
    <property type="nucleotide sequence ID" value="NZ_SMTF01000004.1"/>
</dbReference>
<evidence type="ECO:0000256" key="8">
    <source>
        <dbReference type="RuleBase" id="RU363037"/>
    </source>
</evidence>
<dbReference type="GO" id="GO:0006400">
    <property type="term" value="P:tRNA modification"/>
    <property type="evidence" value="ECO:0007669"/>
    <property type="project" value="InterPro"/>
</dbReference>
<dbReference type="InterPro" id="IPR020058">
    <property type="entry name" value="Glu/Gln-tRNA-synth_Ib_cat-dom"/>
</dbReference>
<dbReference type="PRINTS" id="PR00987">
    <property type="entry name" value="TRNASYNTHGLU"/>
</dbReference>
<dbReference type="GO" id="GO:0004818">
    <property type="term" value="F:glutamate-tRNA ligase activity"/>
    <property type="evidence" value="ECO:0007669"/>
    <property type="project" value="TreeGrafter"/>
</dbReference>
<reference evidence="10 11" key="1">
    <citation type="submission" date="2019-03" db="EMBL/GenBank/DDBJ databases">
        <title>Luteimonas zhaokaii sp.nov., isolated from the rectal contents of Plateau pika in Yushu, Qinghai Province, China.</title>
        <authorList>
            <person name="Zhang G."/>
        </authorList>
    </citation>
    <scope>NUCLEOTIDE SEQUENCE [LARGE SCALE GENOMIC DNA]</scope>
    <source>
        <strain evidence="10 11">B9</strain>
    </source>
</reference>
<dbReference type="Proteomes" id="UP000294796">
    <property type="component" value="Unassembled WGS sequence"/>
</dbReference>
<protein>
    <recommendedName>
        <fullName evidence="7">Glutamyl-Q tRNA(Asp) synthetase</fullName>
        <shortName evidence="7">Glu-Q-RSs</shortName>
        <ecNumber evidence="7">6.1.1.-</ecNumber>
    </recommendedName>
</protein>
<evidence type="ECO:0000256" key="7">
    <source>
        <dbReference type="HAMAP-Rule" id="MF_01428"/>
    </source>
</evidence>
<dbReference type="HAMAP" id="MF_01428">
    <property type="entry name" value="Glu_Q_tRNA_synth"/>
    <property type="match status" value="1"/>
</dbReference>
<feature type="binding site" evidence="7">
    <location>
        <position position="232"/>
    </location>
    <ligand>
        <name>ATP</name>
        <dbReference type="ChEBI" id="CHEBI:30616"/>
    </ligand>
</feature>
<dbReference type="NCBIfam" id="TIGR03838">
    <property type="entry name" value="queuosine_YadB"/>
    <property type="match status" value="1"/>
</dbReference>
<keyword evidence="6 7" id="KW-0030">Aminoacyl-tRNA synthetase</keyword>